<evidence type="ECO:0000313" key="4">
    <source>
        <dbReference type="Proteomes" id="UP000442694"/>
    </source>
</evidence>
<sequence length="740" mass="81646">MKIKMLYFSLFFMTSSLIILSTHAESFSRGKRSVIWNESGTFQSISINNEKLCAIKSNSNETACFNLYYDKTRLPPQQFSISGKYKLISMGERHTCAISNIDSSLYCWGFNKSGQIGIENNNTYIKEPSKVNFQKEIISISTSQANTYVVDKDGDIWGWGTNMHNQIPNSNFITYLASNIPRKIPNSKKFFAISSGDYFMCSLSFEGMNGTEKYGNIYCVGDNKYGQHGNGKDAHDVIYLTKISYKNYISLAAGKTHICAITTEKKLECWGNNNFGQLSYDPKNTSYLTTPHPVISLNDSNFQNLKFKSLALTDNSTCAITTENIPYCFGDNTYGQLGGEPESGAEPITSLSGFTYYSHYKPKKLMPSTEVKVKSIAGNARSTCIVTQNNELQCFGFIQKNTYSSLSMGSNYICGISSYNTRAFCSNLEDGLSGHFANPWNAPLVTPWASSQSFSQVSVGIYHSCGVTNESPHNTYCWSNPETSEMSKRTHPQIVEQLNEPMSKIVVGSAHSCAISKQTGSLFCSGNNGAGQLGNGNFMSTVQTLHYNKVILPNVSFKDIALSDYATCAVSTENDVYCFGINKYGELGNGGFYSQVKNTPQKIKNIKLKSISGGNNFFCGMKANASENENKVICWGDNSEGQIGLTHKRKSSKTVELPNSKNFISVNTYVSTTCLISKNNEAFCLGNNLNGIISSDNPYEAIYAPIHVQSNKKFNAISIGNKKACGILTSDKTVFCWGNQ</sequence>
<proteinExistence type="predicted"/>
<dbReference type="Proteomes" id="UP000442694">
    <property type="component" value="Unassembled WGS sequence"/>
</dbReference>
<evidence type="ECO:0008006" key="5">
    <source>
        <dbReference type="Google" id="ProtNLM"/>
    </source>
</evidence>
<protein>
    <recommendedName>
        <fullName evidence="5">Alpha-tubulin suppressor</fullName>
    </recommendedName>
</protein>
<comment type="caution">
    <text evidence="3">The sequence shown here is derived from an EMBL/GenBank/DDBJ whole genome shotgun (WGS) entry which is preliminary data.</text>
</comment>
<dbReference type="PANTHER" id="PTHR22870">
    <property type="entry name" value="REGULATOR OF CHROMOSOME CONDENSATION"/>
    <property type="match status" value="1"/>
</dbReference>
<dbReference type="SUPFAM" id="SSF50985">
    <property type="entry name" value="RCC1/BLIP-II"/>
    <property type="match status" value="2"/>
</dbReference>
<accession>A0A833JF11</accession>
<dbReference type="Pfam" id="PF13540">
    <property type="entry name" value="RCC1_2"/>
    <property type="match status" value="4"/>
</dbReference>
<keyword evidence="1" id="KW-0677">Repeat</keyword>
<dbReference type="InterPro" id="IPR009091">
    <property type="entry name" value="RCC1/BLIP-II"/>
</dbReference>
<dbReference type="PROSITE" id="PS50012">
    <property type="entry name" value="RCC1_3"/>
    <property type="match status" value="3"/>
</dbReference>
<gene>
    <name evidence="3" type="ORF">GCL57_07110</name>
</gene>
<dbReference type="InterPro" id="IPR051210">
    <property type="entry name" value="Ub_ligase/GEF_domain"/>
</dbReference>
<dbReference type="InterPro" id="IPR000408">
    <property type="entry name" value="Reg_chr_condens"/>
</dbReference>
<keyword evidence="2" id="KW-0732">Signal</keyword>
<dbReference type="RefSeq" id="WP_152212662.1">
    <property type="nucleotide sequence ID" value="NZ_WFLN01000006.1"/>
</dbReference>
<feature type="signal peptide" evidence="2">
    <location>
        <begin position="1"/>
        <end position="24"/>
    </location>
</feature>
<evidence type="ECO:0000313" key="3">
    <source>
        <dbReference type="EMBL" id="KAB8030734.1"/>
    </source>
</evidence>
<dbReference type="AlphaFoldDB" id="A0A833JF11"/>
<dbReference type="EMBL" id="WFLN01000006">
    <property type="protein sequence ID" value="KAB8030734.1"/>
    <property type="molecule type" value="Genomic_DNA"/>
</dbReference>
<name>A0A833JF11_9BACT</name>
<feature type="chain" id="PRO_5032402728" description="Alpha-tubulin suppressor" evidence="2">
    <location>
        <begin position="25"/>
        <end position="740"/>
    </location>
</feature>
<evidence type="ECO:0000256" key="2">
    <source>
        <dbReference type="SAM" id="SignalP"/>
    </source>
</evidence>
<evidence type="ECO:0000256" key="1">
    <source>
        <dbReference type="ARBA" id="ARBA00022737"/>
    </source>
</evidence>
<dbReference type="Gene3D" id="2.130.10.30">
    <property type="entry name" value="Regulator of chromosome condensation 1/beta-lactamase-inhibitor protein II"/>
    <property type="match status" value="3"/>
</dbReference>
<reference evidence="3 4" key="1">
    <citation type="submission" date="2019-10" db="EMBL/GenBank/DDBJ databases">
        <title>New genus of Silvanigrellaceae.</title>
        <authorList>
            <person name="Pitt A."/>
            <person name="Hahn M.W."/>
        </authorList>
    </citation>
    <scope>NUCLEOTIDE SEQUENCE [LARGE SCALE GENOMIC DNA]</scope>
    <source>
        <strain evidence="3 4">33A1-SZDP</strain>
    </source>
</reference>
<dbReference type="PANTHER" id="PTHR22870:SF408">
    <property type="entry name" value="OS09G0560450 PROTEIN"/>
    <property type="match status" value="1"/>
</dbReference>
<organism evidence="3 4">
    <name type="scientific">Fluviispira multicolorata</name>
    <dbReference type="NCBI Taxonomy" id="2654512"/>
    <lineage>
        <taxon>Bacteria</taxon>
        <taxon>Pseudomonadati</taxon>
        <taxon>Bdellovibrionota</taxon>
        <taxon>Oligoflexia</taxon>
        <taxon>Silvanigrellales</taxon>
        <taxon>Silvanigrellaceae</taxon>
        <taxon>Fluviispira</taxon>
    </lineage>
</organism>
<keyword evidence="4" id="KW-1185">Reference proteome</keyword>